<evidence type="ECO:0000313" key="3">
    <source>
        <dbReference type="Proteomes" id="UP001649381"/>
    </source>
</evidence>
<sequence>MIKKYFGLFSLIIVCFVIGYFITYWVTYSSEVLAMRLVTILGLGVALTLAILSKNGWVKTLSISLIVIFGVPYFIIIEFGRIFIKYF</sequence>
<dbReference type="Proteomes" id="UP001649381">
    <property type="component" value="Unassembled WGS sequence"/>
</dbReference>
<name>A0ABS9H645_9BACL</name>
<keyword evidence="1" id="KW-0472">Membrane</keyword>
<feature type="transmembrane region" description="Helical" evidence="1">
    <location>
        <begin position="64"/>
        <end position="84"/>
    </location>
</feature>
<accession>A0ABS9H645</accession>
<dbReference type="RefSeq" id="WP_236338031.1">
    <property type="nucleotide sequence ID" value="NZ_JAKIJS010000002.1"/>
</dbReference>
<evidence type="ECO:0000313" key="2">
    <source>
        <dbReference type="EMBL" id="MCF6139265.1"/>
    </source>
</evidence>
<evidence type="ECO:0000256" key="1">
    <source>
        <dbReference type="SAM" id="Phobius"/>
    </source>
</evidence>
<keyword evidence="1" id="KW-0812">Transmembrane</keyword>
<feature type="transmembrane region" description="Helical" evidence="1">
    <location>
        <begin position="33"/>
        <end position="52"/>
    </location>
</feature>
<evidence type="ECO:0008006" key="4">
    <source>
        <dbReference type="Google" id="ProtNLM"/>
    </source>
</evidence>
<keyword evidence="1" id="KW-1133">Transmembrane helix</keyword>
<feature type="transmembrane region" description="Helical" evidence="1">
    <location>
        <begin position="7"/>
        <end position="27"/>
    </location>
</feature>
<comment type="caution">
    <text evidence="2">The sequence shown here is derived from an EMBL/GenBank/DDBJ whole genome shotgun (WGS) entry which is preliminary data.</text>
</comment>
<proteinExistence type="predicted"/>
<reference evidence="2 3" key="1">
    <citation type="submission" date="2022-01" db="EMBL/GenBank/DDBJ databases">
        <title>Alkalihalobacillus sp. EGI L200015, a novel bacterium isolated from a salt lake sediment.</title>
        <authorList>
            <person name="Gao L."/>
            <person name="Fang B.-Z."/>
            <person name="Li W.-J."/>
        </authorList>
    </citation>
    <scope>NUCLEOTIDE SEQUENCE [LARGE SCALE GENOMIC DNA]</scope>
    <source>
        <strain evidence="2 3">KCTC 12718</strain>
    </source>
</reference>
<gene>
    <name evidence="2" type="ORF">L2716_16130</name>
</gene>
<organism evidence="2 3">
    <name type="scientific">Pseudalkalibacillus berkeleyi</name>
    <dbReference type="NCBI Taxonomy" id="1069813"/>
    <lineage>
        <taxon>Bacteria</taxon>
        <taxon>Bacillati</taxon>
        <taxon>Bacillota</taxon>
        <taxon>Bacilli</taxon>
        <taxon>Bacillales</taxon>
        <taxon>Fictibacillaceae</taxon>
        <taxon>Pseudalkalibacillus</taxon>
    </lineage>
</organism>
<keyword evidence="3" id="KW-1185">Reference proteome</keyword>
<dbReference type="EMBL" id="JAKIJS010000002">
    <property type="protein sequence ID" value="MCF6139265.1"/>
    <property type="molecule type" value="Genomic_DNA"/>
</dbReference>
<protein>
    <recommendedName>
        <fullName evidence="4">YesK-like protein</fullName>
    </recommendedName>
</protein>